<keyword evidence="3" id="KW-1185">Reference proteome</keyword>
<dbReference type="Gene3D" id="2.180.10.10">
    <property type="entry name" value="RHS repeat-associated core"/>
    <property type="match status" value="1"/>
</dbReference>
<name>A0ABP7H6M2_9ACTN</name>
<accession>A0ABP7H6M2</accession>
<feature type="region of interest" description="Disordered" evidence="1">
    <location>
        <begin position="113"/>
        <end position="132"/>
    </location>
</feature>
<dbReference type="InterPro" id="IPR006530">
    <property type="entry name" value="YD"/>
</dbReference>
<dbReference type="RefSeq" id="WP_344932781.1">
    <property type="nucleotide sequence ID" value="NZ_BAAAZR010000001.1"/>
</dbReference>
<protein>
    <recommendedName>
        <fullName evidence="4">RHS repeat protein</fullName>
    </recommendedName>
</protein>
<dbReference type="Pfam" id="PF05593">
    <property type="entry name" value="RHS_repeat"/>
    <property type="match status" value="1"/>
</dbReference>
<proteinExistence type="predicted"/>
<evidence type="ECO:0008006" key="4">
    <source>
        <dbReference type="Google" id="ProtNLM"/>
    </source>
</evidence>
<gene>
    <name evidence="2" type="ORF">GCM10022226_00940</name>
</gene>
<comment type="caution">
    <text evidence="2">The sequence shown here is derived from an EMBL/GenBank/DDBJ whole genome shotgun (WGS) entry which is preliminary data.</text>
</comment>
<dbReference type="EMBL" id="BAAAZR010000001">
    <property type="protein sequence ID" value="GAA3786645.1"/>
    <property type="molecule type" value="Genomic_DNA"/>
</dbReference>
<reference evidence="3" key="1">
    <citation type="journal article" date="2019" name="Int. J. Syst. Evol. Microbiol.">
        <title>The Global Catalogue of Microorganisms (GCM) 10K type strain sequencing project: providing services to taxonomists for standard genome sequencing and annotation.</title>
        <authorList>
            <consortium name="The Broad Institute Genomics Platform"/>
            <consortium name="The Broad Institute Genome Sequencing Center for Infectious Disease"/>
            <person name="Wu L."/>
            <person name="Ma J."/>
        </authorList>
    </citation>
    <scope>NUCLEOTIDE SEQUENCE [LARGE SCALE GENOMIC DNA]</scope>
    <source>
        <strain evidence="3">JCM 16908</strain>
    </source>
</reference>
<organism evidence="2 3">
    <name type="scientific">Sphaerisporangium flaviroseum</name>
    <dbReference type="NCBI Taxonomy" id="509199"/>
    <lineage>
        <taxon>Bacteria</taxon>
        <taxon>Bacillati</taxon>
        <taxon>Actinomycetota</taxon>
        <taxon>Actinomycetes</taxon>
        <taxon>Streptosporangiales</taxon>
        <taxon>Streptosporangiaceae</taxon>
        <taxon>Sphaerisporangium</taxon>
    </lineage>
</organism>
<dbReference type="Proteomes" id="UP001500888">
    <property type="component" value="Unassembled WGS sequence"/>
</dbReference>
<sequence>MPCRTAPAAQPGGQTIPTTTVTYGYYGQQTTSTEISGSATRTLTLTYDSADRQATRVITANPSSAVPDVTFAYNSSTGLPTTTSAGGATVTTGYDALGRVTTITDADGNSSVTTYTSTPANSPWTRSAVSAP</sequence>
<evidence type="ECO:0000313" key="2">
    <source>
        <dbReference type="EMBL" id="GAA3786645.1"/>
    </source>
</evidence>
<evidence type="ECO:0000256" key="1">
    <source>
        <dbReference type="SAM" id="MobiDB-lite"/>
    </source>
</evidence>
<dbReference type="InterPro" id="IPR031325">
    <property type="entry name" value="RHS_repeat"/>
</dbReference>
<evidence type="ECO:0000313" key="3">
    <source>
        <dbReference type="Proteomes" id="UP001500888"/>
    </source>
</evidence>
<dbReference type="NCBIfam" id="TIGR01643">
    <property type="entry name" value="YD_repeat_2x"/>
    <property type="match status" value="1"/>
</dbReference>